<protein>
    <recommendedName>
        <fullName evidence="6">Exodeoxyribonuclease VII small subunit</fullName>
        <ecNumber evidence="6">3.1.11.6</ecNumber>
    </recommendedName>
</protein>
<comment type="similarity">
    <text evidence="1">Belongs to the XseB family.</text>
</comment>
<name>A0A5M8P052_9BACT</name>
<evidence type="ECO:0000256" key="6">
    <source>
        <dbReference type="NCBIfam" id="TIGR01280"/>
    </source>
</evidence>
<evidence type="ECO:0000313" key="8">
    <source>
        <dbReference type="Proteomes" id="UP000324575"/>
    </source>
</evidence>
<keyword evidence="5" id="KW-0269">Exonuclease</keyword>
<sequence length="65" mass="7497">MAKKEISYTQAFNRLQEIQNLIEDNKLDVDELSAVLKEAAALLKTCKDKLFEVNEDTKKILQDIQ</sequence>
<accession>A0A5M8P052</accession>
<evidence type="ECO:0000256" key="1">
    <source>
        <dbReference type="ARBA" id="ARBA00009998"/>
    </source>
</evidence>
<comment type="caution">
    <text evidence="7">The sequence shown here is derived from an EMBL/GenBank/DDBJ whole genome shotgun (WGS) entry which is preliminary data.</text>
</comment>
<dbReference type="AlphaFoldDB" id="A0A5M8P052"/>
<evidence type="ECO:0000256" key="4">
    <source>
        <dbReference type="ARBA" id="ARBA00022801"/>
    </source>
</evidence>
<reference evidence="7 8" key="1">
    <citation type="submission" date="2019-03" db="EMBL/GenBank/DDBJ databases">
        <title>Single cell metagenomics reveals metabolic interactions within the superorganism composed of flagellate Streblomastix strix and complex community of Bacteroidetes bacteria on its surface.</title>
        <authorList>
            <person name="Treitli S.C."/>
            <person name="Kolisko M."/>
            <person name="Husnik F."/>
            <person name="Keeling P."/>
            <person name="Hampl V."/>
        </authorList>
    </citation>
    <scope>NUCLEOTIDE SEQUENCE [LARGE SCALE GENOMIC DNA]</scope>
    <source>
        <strain evidence="7">St1</strain>
    </source>
</reference>
<organism evidence="7 8">
    <name type="scientific">Candidatus Ordinivivax streblomastigis</name>
    <dbReference type="NCBI Taxonomy" id="2540710"/>
    <lineage>
        <taxon>Bacteria</taxon>
        <taxon>Pseudomonadati</taxon>
        <taxon>Bacteroidota</taxon>
        <taxon>Bacteroidia</taxon>
        <taxon>Bacteroidales</taxon>
        <taxon>Candidatus Ordinivivax</taxon>
    </lineage>
</organism>
<proteinExistence type="inferred from homology"/>
<dbReference type="EC" id="3.1.11.6" evidence="6"/>
<gene>
    <name evidence="7" type="ORF">EZS26_002108</name>
</gene>
<evidence type="ECO:0000256" key="2">
    <source>
        <dbReference type="ARBA" id="ARBA00022490"/>
    </source>
</evidence>
<keyword evidence="3" id="KW-0540">Nuclease</keyword>
<dbReference type="EMBL" id="SNRX01000014">
    <property type="protein sequence ID" value="KAA6301799.1"/>
    <property type="molecule type" value="Genomic_DNA"/>
</dbReference>
<dbReference type="InterPro" id="IPR037004">
    <property type="entry name" value="Exonuc_VII_ssu_sf"/>
</dbReference>
<dbReference type="GO" id="GO:0009318">
    <property type="term" value="C:exodeoxyribonuclease VII complex"/>
    <property type="evidence" value="ECO:0007669"/>
    <property type="project" value="UniProtKB-UniRule"/>
</dbReference>
<evidence type="ECO:0000256" key="3">
    <source>
        <dbReference type="ARBA" id="ARBA00022722"/>
    </source>
</evidence>
<dbReference type="Pfam" id="PF02609">
    <property type="entry name" value="Exonuc_VII_S"/>
    <property type="match status" value="1"/>
</dbReference>
<dbReference type="GO" id="GO:0006308">
    <property type="term" value="P:DNA catabolic process"/>
    <property type="evidence" value="ECO:0007669"/>
    <property type="project" value="UniProtKB-UniRule"/>
</dbReference>
<keyword evidence="2" id="KW-0963">Cytoplasm</keyword>
<evidence type="ECO:0000256" key="5">
    <source>
        <dbReference type="ARBA" id="ARBA00022839"/>
    </source>
</evidence>
<dbReference type="Proteomes" id="UP000324575">
    <property type="component" value="Unassembled WGS sequence"/>
</dbReference>
<dbReference type="Gene3D" id="1.10.287.1040">
    <property type="entry name" value="Exonuclease VII, small subunit"/>
    <property type="match status" value="1"/>
</dbReference>
<dbReference type="GO" id="GO:0008855">
    <property type="term" value="F:exodeoxyribonuclease VII activity"/>
    <property type="evidence" value="ECO:0007669"/>
    <property type="project" value="UniProtKB-UniRule"/>
</dbReference>
<dbReference type="NCBIfam" id="TIGR01280">
    <property type="entry name" value="xseB"/>
    <property type="match status" value="1"/>
</dbReference>
<keyword evidence="4" id="KW-0378">Hydrolase</keyword>
<dbReference type="InterPro" id="IPR003761">
    <property type="entry name" value="Exonuc_VII_S"/>
</dbReference>
<evidence type="ECO:0000313" key="7">
    <source>
        <dbReference type="EMBL" id="KAA6301799.1"/>
    </source>
</evidence>
<dbReference type="SUPFAM" id="SSF116842">
    <property type="entry name" value="XseB-like"/>
    <property type="match status" value="1"/>
</dbReference>